<dbReference type="SMART" id="SM00753">
    <property type="entry name" value="PAM"/>
    <property type="match status" value="1"/>
</dbReference>
<keyword evidence="2 5" id="KW-0647">Proteasome</keyword>
<dbReference type="Gene3D" id="1.25.40.570">
    <property type="match status" value="1"/>
</dbReference>
<dbReference type="SUPFAM" id="SSF48452">
    <property type="entry name" value="TPR-like"/>
    <property type="match status" value="1"/>
</dbReference>
<evidence type="ECO:0000256" key="1">
    <source>
        <dbReference type="ARBA" id="ARBA00007454"/>
    </source>
</evidence>
<keyword evidence="6" id="KW-1185">Reference proteome</keyword>
<protein>
    <submittedName>
        <fullName evidence="5">Proteasome regulatory particle lid subunit</fullName>
    </submittedName>
</protein>
<evidence type="ECO:0000313" key="5">
    <source>
        <dbReference type="EMBL" id="GMM48218.1"/>
    </source>
</evidence>
<dbReference type="InterPro" id="IPR000717">
    <property type="entry name" value="PCI_dom"/>
</dbReference>
<feature type="coiled-coil region" evidence="3">
    <location>
        <begin position="26"/>
        <end position="53"/>
    </location>
</feature>
<dbReference type="Pfam" id="PF18055">
    <property type="entry name" value="RPN6_N"/>
    <property type="match status" value="1"/>
</dbReference>
<dbReference type="SUPFAM" id="SSF46785">
    <property type="entry name" value="Winged helix' DNA-binding domain"/>
    <property type="match status" value="1"/>
</dbReference>
<accession>A0AAV5RAH0</accession>
<dbReference type="PROSITE" id="PS50250">
    <property type="entry name" value="PCI"/>
    <property type="match status" value="1"/>
</dbReference>
<dbReference type="InterPro" id="IPR040780">
    <property type="entry name" value="Rpn6_C_helix"/>
</dbReference>
<dbReference type="Pfam" id="PF01399">
    <property type="entry name" value="PCI"/>
    <property type="match status" value="1"/>
</dbReference>
<comment type="caution">
    <text evidence="5">The sequence shown here is derived from an EMBL/GenBank/DDBJ whole genome shotgun (WGS) entry which is preliminary data.</text>
</comment>
<gene>
    <name evidence="5" type="ORF">DAPK24_048160</name>
</gene>
<dbReference type="InterPro" id="IPR011990">
    <property type="entry name" value="TPR-like_helical_dom_sf"/>
</dbReference>
<dbReference type="InterPro" id="IPR050871">
    <property type="entry name" value="26S_Proteasome/COP9_Components"/>
</dbReference>
<dbReference type="AlphaFoldDB" id="A0AAV5RAH0"/>
<evidence type="ECO:0000259" key="4">
    <source>
        <dbReference type="PROSITE" id="PS50250"/>
    </source>
</evidence>
<dbReference type="InterPro" id="IPR040773">
    <property type="entry name" value="Rpn6_N"/>
</dbReference>
<reference evidence="5 6" key="1">
    <citation type="journal article" date="2023" name="Elife">
        <title>Identification of key yeast species and microbe-microbe interactions impacting larval growth of Drosophila in the wild.</title>
        <authorList>
            <person name="Mure A."/>
            <person name="Sugiura Y."/>
            <person name="Maeda R."/>
            <person name="Honda K."/>
            <person name="Sakurai N."/>
            <person name="Takahashi Y."/>
            <person name="Watada M."/>
            <person name="Katoh T."/>
            <person name="Gotoh A."/>
            <person name="Gotoh Y."/>
            <person name="Taniguchi I."/>
            <person name="Nakamura K."/>
            <person name="Hayashi T."/>
            <person name="Katayama T."/>
            <person name="Uemura T."/>
            <person name="Hattori Y."/>
        </authorList>
    </citation>
    <scope>NUCLEOTIDE SEQUENCE [LARGE SCALE GENOMIC DNA]</scope>
    <source>
        <strain evidence="5 6">PK-24</strain>
    </source>
</reference>
<dbReference type="GO" id="GO:0008541">
    <property type="term" value="C:proteasome regulatory particle, lid subcomplex"/>
    <property type="evidence" value="ECO:0007669"/>
    <property type="project" value="UniProtKB-ARBA"/>
</dbReference>
<dbReference type="InterPro" id="IPR036390">
    <property type="entry name" value="WH_DNA-bd_sf"/>
</dbReference>
<comment type="similarity">
    <text evidence="1">Belongs to the proteasome subunit S9 family.</text>
</comment>
<dbReference type="EMBL" id="BTGB01000009">
    <property type="protein sequence ID" value="GMM48218.1"/>
    <property type="molecule type" value="Genomic_DNA"/>
</dbReference>
<dbReference type="Pfam" id="PF18503">
    <property type="entry name" value="RPN6_C_helix"/>
    <property type="match status" value="1"/>
</dbReference>
<evidence type="ECO:0000256" key="3">
    <source>
        <dbReference type="SAM" id="Coils"/>
    </source>
</evidence>
<evidence type="ECO:0000313" key="6">
    <source>
        <dbReference type="Proteomes" id="UP001378960"/>
    </source>
</evidence>
<dbReference type="SMART" id="SM00088">
    <property type="entry name" value="PINT"/>
    <property type="match status" value="1"/>
</dbReference>
<feature type="domain" description="PCI" evidence="4">
    <location>
        <begin position="243"/>
        <end position="416"/>
    </location>
</feature>
<proteinExistence type="inferred from homology"/>
<evidence type="ECO:0000256" key="2">
    <source>
        <dbReference type="ARBA" id="ARBA00022942"/>
    </source>
</evidence>
<organism evidence="5 6">
    <name type="scientific">Pichia kluyveri</name>
    <name type="common">Yeast</name>
    <dbReference type="NCBI Taxonomy" id="36015"/>
    <lineage>
        <taxon>Eukaryota</taxon>
        <taxon>Fungi</taxon>
        <taxon>Dikarya</taxon>
        <taxon>Ascomycota</taxon>
        <taxon>Saccharomycotina</taxon>
        <taxon>Pichiomycetes</taxon>
        <taxon>Pichiales</taxon>
        <taxon>Pichiaceae</taxon>
        <taxon>Pichia</taxon>
    </lineage>
</organism>
<sequence>MTIPSIQDADKAFTAKDYQTAESIYLDILNIDINNYNNENRSKSEKIIELQEKSIINLSKIYNINEDESKLIELINKSKIIMSGSFAKSKTSKIIKILLDVLENSFNWKNNSLTNSLNNSIKITNECIQWSIDQKRTFLQQSLKIRLSLLYYKNKNYMESLKIINPLIKEFKKLDDKTSLVDVQLLECKNYFQLKNFIKSRASLTSARTSANSIYCPSSIQAELDLMSGILNAQDKDFKTAYSYFYEAFENYQLHETKNDLNNEIEDNKSIKVLKYMILCKIMIERIDEINPLLKQKSCQKFINKSDIEAMKSVSNSYKNRSLKDLENSLKIYSKELTLDPIIRSHLSDLYDSLFQKNLLKLIEPYSCIEINHICSMIGLPKDVIESKLSNMILDKIIFGVLDQGNGCLIIYDEPIKDESYDYSLEIIKQMSNAVDLLYEKASTLS</sequence>
<name>A0AAV5RAH0_PICKL</name>
<dbReference type="Proteomes" id="UP001378960">
    <property type="component" value="Unassembled WGS sequence"/>
</dbReference>
<dbReference type="PANTHER" id="PTHR10678">
    <property type="entry name" value="26S PROTEASOME NON-ATPASE REGULATORY SUBUNIT 11/COP9 SIGNALOSOME COMPLEX SUBUNIT 2"/>
    <property type="match status" value="1"/>
</dbReference>
<keyword evidence="3" id="KW-0175">Coiled coil</keyword>